<protein>
    <submittedName>
        <fullName evidence="3">MoaF-related domain-containing protein</fullName>
    </submittedName>
</protein>
<dbReference type="Proteomes" id="UP001617669">
    <property type="component" value="Unassembled WGS sequence"/>
</dbReference>
<evidence type="ECO:0000313" key="3">
    <source>
        <dbReference type="EMBL" id="MFJ5444976.1"/>
    </source>
</evidence>
<accession>A0ABW8GHX1</accession>
<dbReference type="Pfam" id="PF22036">
    <property type="entry name" value="MoaF_like"/>
    <property type="match status" value="1"/>
</dbReference>
<dbReference type="Gene3D" id="2.40.128.20">
    <property type="match status" value="1"/>
</dbReference>
<feature type="domain" description="MoaF-like" evidence="2">
    <location>
        <begin position="29"/>
        <end position="122"/>
    </location>
</feature>
<sequence>MMIKIKRLATLAALLTASASWAADTPPFVGHTYLFQYDGFAAQDSFISTDTIRFVVTEGPLKGLTGEVNYQYREIRPGAYLIYWQEKDGGTVTHLDDFQQGVSHSNYTTPKLEFYTMSGSIKQLDHHQH</sequence>
<evidence type="ECO:0000256" key="1">
    <source>
        <dbReference type="SAM" id="SignalP"/>
    </source>
</evidence>
<dbReference type="InterPro" id="IPR012674">
    <property type="entry name" value="Calycin"/>
</dbReference>
<gene>
    <name evidence="3" type="ORF">ACIKP9_01915</name>
</gene>
<name>A0ABW8GHX1_9PROT</name>
<reference evidence="3 4" key="1">
    <citation type="submission" date="2024-11" db="EMBL/GenBank/DDBJ databases">
        <authorList>
            <person name="Kaparullina E.N."/>
            <person name="Delegan Y.A."/>
            <person name="Doronina N.V."/>
        </authorList>
    </citation>
    <scope>NUCLEOTIDE SEQUENCE [LARGE SCALE GENOMIC DNA]</scope>
    <source>
        <strain evidence="3 4">7sh_L</strain>
    </source>
</reference>
<dbReference type="RefSeq" id="WP_400878564.1">
    <property type="nucleotide sequence ID" value="NZ_JBIWXY010000001.1"/>
</dbReference>
<evidence type="ECO:0000259" key="2">
    <source>
        <dbReference type="Pfam" id="PF22036"/>
    </source>
</evidence>
<keyword evidence="4" id="KW-1185">Reference proteome</keyword>
<comment type="caution">
    <text evidence="3">The sequence shown here is derived from an EMBL/GenBank/DDBJ whole genome shotgun (WGS) entry which is preliminary data.</text>
</comment>
<keyword evidence="1" id="KW-0732">Signal</keyword>
<evidence type="ECO:0000313" key="4">
    <source>
        <dbReference type="Proteomes" id="UP001617669"/>
    </source>
</evidence>
<dbReference type="InterPro" id="IPR053892">
    <property type="entry name" value="MoaF-like"/>
</dbReference>
<feature type="signal peptide" evidence="1">
    <location>
        <begin position="1"/>
        <end position="22"/>
    </location>
</feature>
<feature type="chain" id="PRO_5045577673" evidence="1">
    <location>
        <begin position="23"/>
        <end position="129"/>
    </location>
</feature>
<organism evidence="3 4">
    <name type="scientific">Methylobacillus methanolivorans</name>
    <dbReference type="NCBI Taxonomy" id="1848927"/>
    <lineage>
        <taxon>Bacteria</taxon>
        <taxon>Pseudomonadati</taxon>
        <taxon>Pseudomonadota</taxon>
        <taxon>Betaproteobacteria</taxon>
        <taxon>Nitrosomonadales</taxon>
        <taxon>Methylophilaceae</taxon>
        <taxon>Methylobacillus</taxon>
    </lineage>
</organism>
<proteinExistence type="predicted"/>
<dbReference type="EMBL" id="JBIWXY010000001">
    <property type="protein sequence ID" value="MFJ5444976.1"/>
    <property type="molecule type" value="Genomic_DNA"/>
</dbReference>